<organism evidence="1 2">
    <name type="scientific">Ameiurus melas</name>
    <name type="common">Black bullhead</name>
    <name type="synonym">Silurus melas</name>
    <dbReference type="NCBI Taxonomy" id="219545"/>
    <lineage>
        <taxon>Eukaryota</taxon>
        <taxon>Metazoa</taxon>
        <taxon>Chordata</taxon>
        <taxon>Craniata</taxon>
        <taxon>Vertebrata</taxon>
        <taxon>Euteleostomi</taxon>
        <taxon>Actinopterygii</taxon>
        <taxon>Neopterygii</taxon>
        <taxon>Teleostei</taxon>
        <taxon>Ostariophysi</taxon>
        <taxon>Siluriformes</taxon>
        <taxon>Ictaluridae</taxon>
        <taxon>Ameiurus</taxon>
    </lineage>
</organism>
<reference evidence="1 2" key="1">
    <citation type="submission" date="2020-02" db="EMBL/GenBank/DDBJ databases">
        <title>A chromosome-scale genome assembly of the black bullhead catfish (Ameiurus melas).</title>
        <authorList>
            <person name="Wen M."/>
            <person name="Zham M."/>
            <person name="Cabau C."/>
            <person name="Klopp C."/>
            <person name="Donnadieu C."/>
            <person name="Roques C."/>
            <person name="Bouchez O."/>
            <person name="Lampietro C."/>
            <person name="Jouanno E."/>
            <person name="Herpin A."/>
            <person name="Louis A."/>
            <person name="Berthelot C."/>
            <person name="Parey E."/>
            <person name="Roest-Crollius H."/>
            <person name="Braasch I."/>
            <person name="Postlethwait J."/>
            <person name="Robinson-Rechavi M."/>
            <person name="Echchiki A."/>
            <person name="Begum T."/>
            <person name="Montfort J."/>
            <person name="Schartl M."/>
            <person name="Bobe J."/>
            <person name="Guiguen Y."/>
        </authorList>
    </citation>
    <scope>NUCLEOTIDE SEQUENCE [LARGE SCALE GENOMIC DNA]</scope>
    <source>
        <strain evidence="1">M_S1</strain>
        <tissue evidence="1">Blood</tissue>
    </source>
</reference>
<sequence>MIPPSTSYEGESSSNVICVHLNPCSAPRPAPIGPRRRRCPLKGGAVKKLYRLRTLSSPCRKLQIFIGAVRKQRREKERERERRRKTCCFRVFFFSLKKILTVSP</sequence>
<evidence type="ECO:0000313" key="1">
    <source>
        <dbReference type="EMBL" id="KAF4082936.1"/>
    </source>
</evidence>
<comment type="caution">
    <text evidence="1">The sequence shown here is derived from an EMBL/GenBank/DDBJ whole genome shotgun (WGS) entry which is preliminary data.</text>
</comment>
<dbReference type="EMBL" id="JAAGNN010000011">
    <property type="protein sequence ID" value="KAF4082936.1"/>
    <property type="molecule type" value="Genomic_DNA"/>
</dbReference>
<evidence type="ECO:0000313" key="2">
    <source>
        <dbReference type="Proteomes" id="UP000593565"/>
    </source>
</evidence>
<gene>
    <name evidence="1" type="ORF">AMELA_G00134290</name>
</gene>
<proteinExistence type="predicted"/>
<name>A0A7J6AJT7_AMEME</name>
<dbReference type="AlphaFoldDB" id="A0A7J6AJT7"/>
<dbReference type="Proteomes" id="UP000593565">
    <property type="component" value="Unassembled WGS sequence"/>
</dbReference>
<protein>
    <submittedName>
        <fullName evidence="1">Uncharacterized protein</fullName>
    </submittedName>
</protein>
<keyword evidence="2" id="KW-1185">Reference proteome</keyword>
<accession>A0A7J6AJT7</accession>